<dbReference type="CDD" id="cd00067">
    <property type="entry name" value="GAL4"/>
    <property type="match status" value="1"/>
</dbReference>
<evidence type="ECO:0000256" key="3">
    <source>
        <dbReference type="ARBA" id="ARBA00023125"/>
    </source>
</evidence>
<dbReference type="InterPro" id="IPR001138">
    <property type="entry name" value="Zn2Cys6_DnaBD"/>
</dbReference>
<sequence length="635" mass="69627">MDSSEGAQIPAATVAPYGKACTNCAKARCKCLIRLGHDRTCERCQRLKRECVPPVSVRKKGARVNNKSTTVQLQEKLEDLVTLLKNQVATKPAGTAGTGAEYLAAVNTIPSPLSLISTQSGGTRGIDVQPSISAGAASSASPAQSSYEQDIDLTSGSPEYVPTVPACSVQITPEEAEQNLSIFREQMLYYLPLVYMAPRTTARQVREERPFLWFNIMAITTNSIMDQMLMSTAIRGHIAHKMVVENQKSVDLLLGLLVFLGWSHFHRRERSHFTLMSSLAMSLVYDLGLHKPPAEPPPLLCNKNLACSSPVTAPPLVETPSRIPLASPRPSVGPAERSMEVRRATLACFYLTSSIAHAVKRLKPLEWTSVLDENLQVLSQQPECPGDSVLGVLVKIQLVIDQVARASWQSQESGPPAFYIDSLRARLQEIKSQTPPELVGHDMLSNSILQAELIIDEAARPKTPISLHNPDFSRHVLLDNTLSTIAACLDAFFEIPLWRYPGMPFSLWGQLGHCLTLLLHLSIRERPAYTAAATRNGRIELGAVCNSLAAAYDAVTRSGRRGVGEELDAFFLRVRRILDSLRNSWMAEIVAAGGQLESPPDPSQFVPEGRSPSPAAPVYQADEAWLTDIFQIPWE</sequence>
<keyword evidence="2" id="KW-0805">Transcription regulation</keyword>
<keyword evidence="5" id="KW-0539">Nucleus</keyword>
<dbReference type="GO" id="GO:0008270">
    <property type="term" value="F:zinc ion binding"/>
    <property type="evidence" value="ECO:0007669"/>
    <property type="project" value="InterPro"/>
</dbReference>
<dbReference type="EMBL" id="JANBVO010000022">
    <property type="protein sequence ID" value="KAJ9142483.1"/>
    <property type="molecule type" value="Genomic_DNA"/>
</dbReference>
<evidence type="ECO:0000256" key="1">
    <source>
        <dbReference type="ARBA" id="ARBA00004123"/>
    </source>
</evidence>
<dbReference type="Proteomes" id="UP001174694">
    <property type="component" value="Unassembled WGS sequence"/>
</dbReference>
<feature type="compositionally biased region" description="Low complexity" evidence="6">
    <location>
        <begin position="131"/>
        <end position="146"/>
    </location>
</feature>
<dbReference type="InterPro" id="IPR051089">
    <property type="entry name" value="prtT"/>
</dbReference>
<feature type="region of interest" description="Disordered" evidence="6">
    <location>
        <begin position="595"/>
        <end position="617"/>
    </location>
</feature>
<dbReference type="GO" id="GO:0005634">
    <property type="term" value="C:nucleus"/>
    <property type="evidence" value="ECO:0007669"/>
    <property type="project" value="UniProtKB-SubCell"/>
</dbReference>
<reference evidence="8" key="1">
    <citation type="submission" date="2022-07" db="EMBL/GenBank/DDBJ databases">
        <title>Fungi with potential for degradation of polypropylene.</title>
        <authorList>
            <person name="Gostincar C."/>
        </authorList>
    </citation>
    <scope>NUCLEOTIDE SEQUENCE</scope>
    <source>
        <strain evidence="8">EXF-13308</strain>
    </source>
</reference>
<organism evidence="8 9">
    <name type="scientific">Pleurostoma richardsiae</name>
    <dbReference type="NCBI Taxonomy" id="41990"/>
    <lineage>
        <taxon>Eukaryota</taxon>
        <taxon>Fungi</taxon>
        <taxon>Dikarya</taxon>
        <taxon>Ascomycota</taxon>
        <taxon>Pezizomycotina</taxon>
        <taxon>Sordariomycetes</taxon>
        <taxon>Sordariomycetidae</taxon>
        <taxon>Calosphaeriales</taxon>
        <taxon>Pleurostomataceae</taxon>
        <taxon>Pleurostoma</taxon>
    </lineage>
</organism>
<dbReference type="PANTHER" id="PTHR31845:SF32">
    <property type="entry name" value="MISCELLANEOUS ZN(II)2CYS6 TRANSCRIPTION FACTOR (EUROFUNG)-RELATED"/>
    <property type="match status" value="1"/>
</dbReference>
<evidence type="ECO:0000256" key="2">
    <source>
        <dbReference type="ARBA" id="ARBA00023015"/>
    </source>
</evidence>
<dbReference type="SUPFAM" id="SSF57701">
    <property type="entry name" value="Zn2/Cys6 DNA-binding domain"/>
    <property type="match status" value="1"/>
</dbReference>
<keyword evidence="4" id="KW-0804">Transcription</keyword>
<dbReference type="AlphaFoldDB" id="A0AA38VN66"/>
<accession>A0AA38VN66</accession>
<proteinExistence type="predicted"/>
<dbReference type="GO" id="GO:0000976">
    <property type="term" value="F:transcription cis-regulatory region binding"/>
    <property type="evidence" value="ECO:0007669"/>
    <property type="project" value="TreeGrafter"/>
</dbReference>
<dbReference type="GO" id="GO:0000981">
    <property type="term" value="F:DNA-binding transcription factor activity, RNA polymerase II-specific"/>
    <property type="evidence" value="ECO:0007669"/>
    <property type="project" value="InterPro"/>
</dbReference>
<evidence type="ECO:0000259" key="7">
    <source>
        <dbReference type="PROSITE" id="PS00463"/>
    </source>
</evidence>
<evidence type="ECO:0000313" key="9">
    <source>
        <dbReference type="Proteomes" id="UP001174694"/>
    </source>
</evidence>
<evidence type="ECO:0000313" key="8">
    <source>
        <dbReference type="EMBL" id="KAJ9142483.1"/>
    </source>
</evidence>
<feature type="region of interest" description="Disordered" evidence="6">
    <location>
        <begin position="127"/>
        <end position="154"/>
    </location>
</feature>
<feature type="domain" description="Zn(2)-C6 fungal-type" evidence="7">
    <location>
        <begin position="20"/>
        <end position="51"/>
    </location>
</feature>
<comment type="caution">
    <text evidence="8">The sequence shown here is derived from an EMBL/GenBank/DDBJ whole genome shotgun (WGS) entry which is preliminary data.</text>
</comment>
<name>A0AA38VN66_9PEZI</name>
<dbReference type="Gene3D" id="4.10.240.10">
    <property type="entry name" value="Zn(2)-C6 fungal-type DNA-binding domain"/>
    <property type="match status" value="1"/>
</dbReference>
<gene>
    <name evidence="8" type="ORF">NKR23_g7298</name>
</gene>
<dbReference type="InterPro" id="IPR036864">
    <property type="entry name" value="Zn2-C6_fun-type_DNA-bd_sf"/>
</dbReference>
<keyword evidence="3" id="KW-0238">DNA-binding</keyword>
<keyword evidence="9" id="KW-1185">Reference proteome</keyword>
<dbReference type="PROSITE" id="PS00463">
    <property type="entry name" value="ZN2_CY6_FUNGAL_1"/>
    <property type="match status" value="1"/>
</dbReference>
<evidence type="ECO:0000256" key="6">
    <source>
        <dbReference type="SAM" id="MobiDB-lite"/>
    </source>
</evidence>
<protein>
    <submittedName>
        <fullName evidence="8">Transcriptional regulator WAR1</fullName>
    </submittedName>
</protein>
<comment type="subcellular location">
    <subcellularLocation>
        <location evidence="1">Nucleus</location>
    </subcellularLocation>
</comment>
<evidence type="ECO:0000256" key="4">
    <source>
        <dbReference type="ARBA" id="ARBA00023163"/>
    </source>
</evidence>
<evidence type="ECO:0000256" key="5">
    <source>
        <dbReference type="ARBA" id="ARBA00023242"/>
    </source>
</evidence>
<dbReference type="PANTHER" id="PTHR31845">
    <property type="entry name" value="FINGER DOMAIN PROTEIN, PUTATIVE-RELATED"/>
    <property type="match status" value="1"/>
</dbReference>